<dbReference type="PANTHER" id="PTHR47932">
    <property type="entry name" value="ATPASE EXPRESSION PROTEIN 3"/>
    <property type="match status" value="1"/>
</dbReference>
<dbReference type="InterPro" id="IPR002885">
    <property type="entry name" value="PPR_rpt"/>
</dbReference>
<dbReference type="Proteomes" id="UP000001514">
    <property type="component" value="Unassembled WGS sequence"/>
</dbReference>
<feature type="repeat" description="PPR" evidence="2">
    <location>
        <begin position="5"/>
        <end position="35"/>
    </location>
</feature>
<dbReference type="EMBL" id="GL377578">
    <property type="protein sequence ID" value="EFJ29105.1"/>
    <property type="molecule type" value="Genomic_DNA"/>
</dbReference>
<evidence type="ECO:0008006" key="5">
    <source>
        <dbReference type="Google" id="ProtNLM"/>
    </source>
</evidence>
<reference evidence="3 4" key="1">
    <citation type="journal article" date="2011" name="Science">
        <title>The Selaginella genome identifies genetic changes associated with the evolution of vascular plants.</title>
        <authorList>
            <person name="Banks J.A."/>
            <person name="Nishiyama T."/>
            <person name="Hasebe M."/>
            <person name="Bowman J.L."/>
            <person name="Gribskov M."/>
            <person name="dePamphilis C."/>
            <person name="Albert V.A."/>
            <person name="Aono N."/>
            <person name="Aoyama T."/>
            <person name="Ambrose B.A."/>
            <person name="Ashton N.W."/>
            <person name="Axtell M.J."/>
            <person name="Barker E."/>
            <person name="Barker M.S."/>
            <person name="Bennetzen J.L."/>
            <person name="Bonawitz N.D."/>
            <person name="Chapple C."/>
            <person name="Cheng C."/>
            <person name="Correa L.G."/>
            <person name="Dacre M."/>
            <person name="DeBarry J."/>
            <person name="Dreyer I."/>
            <person name="Elias M."/>
            <person name="Engstrom E.M."/>
            <person name="Estelle M."/>
            <person name="Feng L."/>
            <person name="Finet C."/>
            <person name="Floyd S.K."/>
            <person name="Frommer W.B."/>
            <person name="Fujita T."/>
            <person name="Gramzow L."/>
            <person name="Gutensohn M."/>
            <person name="Harholt J."/>
            <person name="Hattori M."/>
            <person name="Heyl A."/>
            <person name="Hirai T."/>
            <person name="Hiwatashi Y."/>
            <person name="Ishikawa M."/>
            <person name="Iwata M."/>
            <person name="Karol K.G."/>
            <person name="Koehler B."/>
            <person name="Kolukisaoglu U."/>
            <person name="Kubo M."/>
            <person name="Kurata T."/>
            <person name="Lalonde S."/>
            <person name="Li K."/>
            <person name="Li Y."/>
            <person name="Litt A."/>
            <person name="Lyons E."/>
            <person name="Manning G."/>
            <person name="Maruyama T."/>
            <person name="Michael T.P."/>
            <person name="Mikami K."/>
            <person name="Miyazaki S."/>
            <person name="Morinaga S."/>
            <person name="Murata T."/>
            <person name="Mueller-Roeber B."/>
            <person name="Nelson D.R."/>
            <person name="Obara M."/>
            <person name="Oguri Y."/>
            <person name="Olmstead R.G."/>
            <person name="Onodera N."/>
            <person name="Petersen B.L."/>
            <person name="Pils B."/>
            <person name="Prigge M."/>
            <person name="Rensing S.A."/>
            <person name="Riano-Pachon D.M."/>
            <person name="Roberts A.W."/>
            <person name="Sato Y."/>
            <person name="Scheller H.V."/>
            <person name="Schulz B."/>
            <person name="Schulz C."/>
            <person name="Shakirov E.V."/>
            <person name="Shibagaki N."/>
            <person name="Shinohara N."/>
            <person name="Shippen D.E."/>
            <person name="Soerensen I."/>
            <person name="Sotooka R."/>
            <person name="Sugimoto N."/>
            <person name="Sugita M."/>
            <person name="Sumikawa N."/>
            <person name="Tanurdzic M."/>
            <person name="Theissen G."/>
            <person name="Ulvskov P."/>
            <person name="Wakazuki S."/>
            <person name="Weng J.K."/>
            <person name="Willats W.W."/>
            <person name="Wipf D."/>
            <person name="Wolf P.G."/>
            <person name="Yang L."/>
            <person name="Zimmer A.D."/>
            <person name="Zhu Q."/>
            <person name="Mitros T."/>
            <person name="Hellsten U."/>
            <person name="Loque D."/>
            <person name="Otillar R."/>
            <person name="Salamov A."/>
            <person name="Schmutz J."/>
            <person name="Shapiro H."/>
            <person name="Lindquist E."/>
            <person name="Lucas S."/>
            <person name="Rokhsar D."/>
            <person name="Grigoriev I.V."/>
        </authorList>
    </citation>
    <scope>NUCLEOTIDE SEQUENCE [LARGE SCALE GENOMIC DNA]</scope>
</reference>
<dbReference type="eggNOG" id="KOG4197">
    <property type="taxonomic scope" value="Eukaryota"/>
</dbReference>
<dbReference type="PROSITE" id="PS51375">
    <property type="entry name" value="PPR"/>
    <property type="match status" value="2"/>
</dbReference>
<accession>D8RFF0</accession>
<dbReference type="AlphaFoldDB" id="D8RFF0"/>
<feature type="non-terminal residue" evidence="3">
    <location>
        <position position="1"/>
    </location>
</feature>
<dbReference type="Gramene" id="EFJ29105">
    <property type="protein sequence ID" value="EFJ29105"/>
    <property type="gene ID" value="SELMODRAFT_72740"/>
</dbReference>
<dbReference type="PANTHER" id="PTHR47932:SF44">
    <property type="entry name" value="MIOREX COMPLEX COMPONENT 1"/>
    <property type="match status" value="1"/>
</dbReference>
<keyword evidence="1" id="KW-0677">Repeat</keyword>
<dbReference type="NCBIfam" id="TIGR00756">
    <property type="entry name" value="PPR"/>
    <property type="match status" value="2"/>
</dbReference>
<evidence type="ECO:0000313" key="3">
    <source>
        <dbReference type="EMBL" id="EFJ29105.1"/>
    </source>
</evidence>
<organism evidence="4">
    <name type="scientific">Selaginella moellendorffii</name>
    <name type="common">Spikemoss</name>
    <dbReference type="NCBI Taxonomy" id="88036"/>
    <lineage>
        <taxon>Eukaryota</taxon>
        <taxon>Viridiplantae</taxon>
        <taxon>Streptophyta</taxon>
        <taxon>Embryophyta</taxon>
        <taxon>Tracheophyta</taxon>
        <taxon>Lycopodiopsida</taxon>
        <taxon>Selaginellales</taxon>
        <taxon>Selaginellaceae</taxon>
        <taxon>Selaginella</taxon>
    </lineage>
</organism>
<keyword evidence="4" id="KW-1185">Reference proteome</keyword>
<name>D8RFF0_SELML</name>
<dbReference type="Pfam" id="PF13041">
    <property type="entry name" value="PPR_2"/>
    <property type="match status" value="1"/>
</dbReference>
<dbReference type="InterPro" id="IPR011990">
    <property type="entry name" value="TPR-like_helical_dom_sf"/>
</dbReference>
<evidence type="ECO:0000256" key="2">
    <source>
        <dbReference type="PROSITE-ProRule" id="PRU00708"/>
    </source>
</evidence>
<dbReference type="Pfam" id="PF12854">
    <property type="entry name" value="PPR_1"/>
    <property type="match status" value="1"/>
</dbReference>
<feature type="repeat" description="PPR" evidence="2">
    <location>
        <begin position="43"/>
        <end position="77"/>
    </location>
</feature>
<dbReference type="OMA" id="KLFSHME"/>
<dbReference type="Gene3D" id="1.25.40.10">
    <property type="entry name" value="Tetratricopeptide repeat domain"/>
    <property type="match status" value="1"/>
</dbReference>
<evidence type="ECO:0000313" key="4">
    <source>
        <dbReference type="Proteomes" id="UP000001514"/>
    </source>
</evidence>
<evidence type="ECO:0000256" key="1">
    <source>
        <dbReference type="ARBA" id="ARBA00022737"/>
    </source>
</evidence>
<protein>
    <recommendedName>
        <fullName evidence="5">Pentacotripeptide-repeat region of PRORP domain-containing protein</fullName>
    </recommendedName>
</protein>
<proteinExistence type="predicted"/>
<feature type="non-terminal residue" evidence="3">
    <location>
        <position position="107"/>
    </location>
</feature>
<gene>
    <name evidence="3" type="ORF">SELMODRAFT_72740</name>
</gene>
<dbReference type="InParanoid" id="D8RFF0"/>
<dbReference type="HOGENOM" id="CLU_2216747_0_0_1"/>
<dbReference type="KEGG" id="smo:SELMODRAFT_72740"/>
<sequence length="107" mass="12056">GCEPDKLAYNILISGFCQSGKVEKAIEVMQLMLDLEGINRMPNLYAWNSIIRGFSQNEDWKTTLELVGSMLLEGVRPSYITYMSILTACNYKGVVNSAREHFGIMVE</sequence>